<name>A0A1E1WEX0_PECGO</name>
<reference evidence="1" key="1">
    <citation type="submission" date="2015-09" db="EMBL/GenBank/DDBJ databases">
        <title>De novo assembly of Pectinophora gossypiella (Pink Bollworm) gut transcriptome.</title>
        <authorList>
            <person name="Tassone E.E."/>
        </authorList>
    </citation>
    <scope>NUCLEOTIDE SEQUENCE</scope>
</reference>
<feature type="non-terminal residue" evidence="1">
    <location>
        <position position="112"/>
    </location>
</feature>
<dbReference type="EMBL" id="GDQN01005548">
    <property type="protein sequence ID" value="JAT85506.1"/>
    <property type="molecule type" value="Transcribed_RNA"/>
</dbReference>
<proteinExistence type="predicted"/>
<protein>
    <submittedName>
        <fullName evidence="1">Uncharacterized protein</fullName>
    </submittedName>
</protein>
<sequence>NTVSYKNQLTYNPTTPKPYQDTYTRAYNNINATENNIYKITSAQNNQNFITTDGNKFEITTKRVFDLRNFFANRNKFNTPNRRRRRRRTTTVSPNKIVIVPSCIMFCTSSAM</sequence>
<dbReference type="AlphaFoldDB" id="A0A1E1WEX0"/>
<gene>
    <name evidence="1" type="ORF">g.6118</name>
</gene>
<organism evidence="1">
    <name type="scientific">Pectinophora gossypiella</name>
    <name type="common">Cotton pink bollworm</name>
    <name type="synonym">Depressaria gossypiella</name>
    <dbReference type="NCBI Taxonomy" id="13191"/>
    <lineage>
        <taxon>Eukaryota</taxon>
        <taxon>Metazoa</taxon>
        <taxon>Ecdysozoa</taxon>
        <taxon>Arthropoda</taxon>
        <taxon>Hexapoda</taxon>
        <taxon>Insecta</taxon>
        <taxon>Pterygota</taxon>
        <taxon>Neoptera</taxon>
        <taxon>Endopterygota</taxon>
        <taxon>Lepidoptera</taxon>
        <taxon>Glossata</taxon>
        <taxon>Ditrysia</taxon>
        <taxon>Gelechioidea</taxon>
        <taxon>Gelechiidae</taxon>
        <taxon>Apatetrinae</taxon>
        <taxon>Pectinophora</taxon>
    </lineage>
</organism>
<feature type="non-terminal residue" evidence="1">
    <location>
        <position position="1"/>
    </location>
</feature>
<accession>A0A1E1WEX0</accession>
<evidence type="ECO:0000313" key="1">
    <source>
        <dbReference type="EMBL" id="JAT85506.1"/>
    </source>
</evidence>